<reference evidence="1 2" key="1">
    <citation type="submission" date="2018-09" db="EMBL/GenBank/DDBJ databases">
        <title>Sphingomonas peninsula sp. nov., isolated from fildes peninsula, Antarctic soil.</title>
        <authorList>
            <person name="Yingchao G."/>
        </authorList>
    </citation>
    <scope>NUCLEOTIDE SEQUENCE [LARGE SCALE GENOMIC DNA]</scope>
    <source>
        <strain evidence="1 2">YZ-8</strain>
        <plasmid evidence="1 2">unnamed2</plasmid>
    </source>
</reference>
<evidence type="ECO:0000313" key="2">
    <source>
        <dbReference type="Proteomes" id="UP000276254"/>
    </source>
</evidence>
<dbReference type="EMBL" id="CP032827">
    <property type="protein sequence ID" value="AYJ84699.1"/>
    <property type="molecule type" value="Genomic_DNA"/>
</dbReference>
<proteinExistence type="predicted"/>
<dbReference type="RefSeq" id="WP_121150525.1">
    <property type="nucleotide sequence ID" value="NZ_CP032827.1"/>
</dbReference>
<dbReference type="KEGG" id="spha:D3Y57_01010"/>
<evidence type="ECO:0000313" key="1">
    <source>
        <dbReference type="EMBL" id="AYJ84699.1"/>
    </source>
</evidence>
<dbReference type="GeneID" id="39491230"/>
<dbReference type="OrthoDB" id="6894039at2"/>
<dbReference type="Proteomes" id="UP000276254">
    <property type="component" value="Plasmid unnamed2"/>
</dbReference>
<keyword evidence="1" id="KW-0614">Plasmid</keyword>
<protein>
    <submittedName>
        <fullName evidence="1">Uncharacterized protein</fullName>
    </submittedName>
</protein>
<gene>
    <name evidence="1" type="ORF">D3Y57_01010</name>
</gene>
<dbReference type="AlphaFoldDB" id="A0A494T5M8"/>
<organism evidence="1 2">
    <name type="scientific">Sphingomonas paeninsulae</name>
    <dbReference type="NCBI Taxonomy" id="2319844"/>
    <lineage>
        <taxon>Bacteria</taxon>
        <taxon>Pseudomonadati</taxon>
        <taxon>Pseudomonadota</taxon>
        <taxon>Alphaproteobacteria</taxon>
        <taxon>Sphingomonadales</taxon>
        <taxon>Sphingomonadaceae</taxon>
        <taxon>Sphingomonas</taxon>
    </lineage>
</organism>
<accession>A0A494T5M8</accession>
<name>A0A494T5M8_SPHPE</name>
<sequence length="210" mass="22280">MFYDVICRHNEALAPGSLTTLPAALNAVNAAVADCHRAGKQIGSDPAVLLLIRNLAVVAERAAPAMASLRLACVSDRSAVIDTPALLDLADTRIGGNQPAKRTFHYQARRALSRLAETLGLEGDLHISSDMGRAHDEGRTTLRHPSLAISVVPRGFVPDRQITYNRCDNGCDVGPMHFASLADLLDASAFQRSLNATIGSGFVPQCAQAA</sequence>
<geneLocation type="plasmid" evidence="1">
    <name>unnamed2</name>
</geneLocation>
<keyword evidence="2" id="KW-1185">Reference proteome</keyword>